<comment type="similarity">
    <text evidence="11">Belongs to the plant CAR protein family.</text>
</comment>
<dbReference type="PANTHER" id="PTHR45933:SF12">
    <property type="entry name" value="PROTEIN C2-DOMAIN ABA-RELATED 9"/>
    <property type="match status" value="1"/>
</dbReference>
<evidence type="ECO:0000256" key="2">
    <source>
        <dbReference type="ARBA" id="ARBA00004236"/>
    </source>
</evidence>
<proteinExistence type="inferred from homology"/>
<dbReference type="GO" id="GO:0005096">
    <property type="term" value="F:GTPase activator activity"/>
    <property type="evidence" value="ECO:0007669"/>
    <property type="project" value="UniProtKB-KW"/>
</dbReference>
<evidence type="ECO:0000256" key="7">
    <source>
        <dbReference type="ARBA" id="ARBA00022837"/>
    </source>
</evidence>
<keyword evidence="3" id="KW-0343">GTPase activation</keyword>
<name>A0AAN7R562_TRANT</name>
<keyword evidence="14" id="KW-1185">Reference proteome</keyword>
<dbReference type="SUPFAM" id="SSF49562">
    <property type="entry name" value="C2 domain (Calcium/lipid-binding domain, CaLB)"/>
    <property type="match status" value="1"/>
</dbReference>
<accession>A0AAN7R562</accession>
<evidence type="ECO:0000259" key="12">
    <source>
        <dbReference type="PROSITE" id="PS50004"/>
    </source>
</evidence>
<dbReference type="InterPro" id="IPR035892">
    <property type="entry name" value="C2_domain_sf"/>
</dbReference>
<evidence type="ECO:0000313" key="13">
    <source>
        <dbReference type="EMBL" id="KAK4788660.1"/>
    </source>
</evidence>
<gene>
    <name evidence="13" type="ORF">SAY86_019979</name>
</gene>
<comment type="caution">
    <text evidence="13">The sequence shown here is derived from an EMBL/GenBank/DDBJ whole genome shotgun (WGS) entry which is preliminary data.</text>
</comment>
<dbReference type="InterPro" id="IPR000008">
    <property type="entry name" value="C2_dom"/>
</dbReference>
<dbReference type="GO" id="GO:0005886">
    <property type="term" value="C:plasma membrane"/>
    <property type="evidence" value="ECO:0007669"/>
    <property type="project" value="UniProtKB-SubCell"/>
</dbReference>
<dbReference type="CDD" id="cd04038">
    <property type="entry name" value="C2_ArfGAP"/>
    <property type="match status" value="1"/>
</dbReference>
<protein>
    <recommendedName>
        <fullName evidence="12">C2 domain-containing protein</fullName>
    </recommendedName>
</protein>
<keyword evidence="4" id="KW-1003">Cell membrane</keyword>
<sequence>MEGSLGLLRIQVKRGINLAVRDSTSSDPYVVVTMGNQKLKTRTIKNNCNPEWNEHLTLAVIDPNFPILLTVYDKDTFTADDKMGEADIDIRPFLECLETYADEILHHQADTAASGTAIIRRVQPGGGNCLAHESSIFWKDGKIVQDLILRLREVKTGEVELQLQWIDLPGGCM</sequence>
<evidence type="ECO:0000256" key="10">
    <source>
        <dbReference type="ARBA" id="ARBA00023242"/>
    </source>
</evidence>
<evidence type="ECO:0000256" key="6">
    <source>
        <dbReference type="ARBA" id="ARBA00022723"/>
    </source>
</evidence>
<comment type="subcellular location">
    <subcellularLocation>
        <location evidence="2">Cell membrane</location>
    </subcellularLocation>
    <subcellularLocation>
        <location evidence="1">Nucleus</location>
    </subcellularLocation>
</comment>
<reference evidence="13 14" key="1">
    <citation type="journal article" date="2023" name="Hortic Res">
        <title>Pangenome of water caltrop reveals structural variations and asymmetric subgenome divergence after allopolyploidization.</title>
        <authorList>
            <person name="Zhang X."/>
            <person name="Chen Y."/>
            <person name="Wang L."/>
            <person name="Yuan Y."/>
            <person name="Fang M."/>
            <person name="Shi L."/>
            <person name="Lu R."/>
            <person name="Comes H.P."/>
            <person name="Ma Y."/>
            <person name="Chen Y."/>
            <person name="Huang G."/>
            <person name="Zhou Y."/>
            <person name="Zheng Z."/>
            <person name="Qiu Y."/>
        </authorList>
    </citation>
    <scope>NUCLEOTIDE SEQUENCE [LARGE SCALE GENOMIC DNA]</scope>
    <source>
        <strain evidence="13">F231</strain>
    </source>
</reference>
<evidence type="ECO:0000256" key="5">
    <source>
        <dbReference type="ARBA" id="ARBA00022682"/>
    </source>
</evidence>
<dbReference type="GO" id="GO:0008289">
    <property type="term" value="F:lipid binding"/>
    <property type="evidence" value="ECO:0007669"/>
    <property type="project" value="UniProtKB-KW"/>
</dbReference>
<evidence type="ECO:0000256" key="8">
    <source>
        <dbReference type="ARBA" id="ARBA00023121"/>
    </source>
</evidence>
<keyword evidence="6" id="KW-0479">Metal-binding</keyword>
<dbReference type="AlphaFoldDB" id="A0AAN7R562"/>
<dbReference type="Proteomes" id="UP001346149">
    <property type="component" value="Unassembled WGS sequence"/>
</dbReference>
<evidence type="ECO:0000256" key="3">
    <source>
        <dbReference type="ARBA" id="ARBA00022468"/>
    </source>
</evidence>
<keyword evidence="8" id="KW-0446">Lipid-binding</keyword>
<evidence type="ECO:0000256" key="9">
    <source>
        <dbReference type="ARBA" id="ARBA00023136"/>
    </source>
</evidence>
<keyword evidence="10" id="KW-0539">Nucleus</keyword>
<dbReference type="InterPro" id="IPR044562">
    <property type="entry name" value="CAR1-11"/>
</dbReference>
<evidence type="ECO:0000313" key="14">
    <source>
        <dbReference type="Proteomes" id="UP001346149"/>
    </source>
</evidence>
<evidence type="ECO:0000256" key="11">
    <source>
        <dbReference type="ARBA" id="ARBA00024037"/>
    </source>
</evidence>
<dbReference type="SMART" id="SM00239">
    <property type="entry name" value="C2"/>
    <property type="match status" value="1"/>
</dbReference>
<keyword evidence="7" id="KW-0106">Calcium</keyword>
<dbReference type="Pfam" id="PF00168">
    <property type="entry name" value="C2"/>
    <property type="match status" value="1"/>
</dbReference>
<dbReference type="GO" id="GO:0046872">
    <property type="term" value="F:metal ion binding"/>
    <property type="evidence" value="ECO:0007669"/>
    <property type="project" value="UniProtKB-KW"/>
</dbReference>
<dbReference type="Gene3D" id="2.60.40.150">
    <property type="entry name" value="C2 domain"/>
    <property type="match status" value="1"/>
</dbReference>
<dbReference type="PROSITE" id="PS50004">
    <property type="entry name" value="C2"/>
    <property type="match status" value="1"/>
</dbReference>
<dbReference type="GO" id="GO:0009738">
    <property type="term" value="P:abscisic acid-activated signaling pathway"/>
    <property type="evidence" value="ECO:0007669"/>
    <property type="project" value="UniProtKB-KW"/>
</dbReference>
<feature type="domain" description="C2" evidence="12">
    <location>
        <begin position="1"/>
        <end position="105"/>
    </location>
</feature>
<evidence type="ECO:0000256" key="1">
    <source>
        <dbReference type="ARBA" id="ARBA00004123"/>
    </source>
</evidence>
<dbReference type="PANTHER" id="PTHR45933">
    <property type="entry name" value="PROTEIN C2-DOMAIN ABA-RELATED 4"/>
    <property type="match status" value="1"/>
</dbReference>
<dbReference type="EMBL" id="JAXQNO010000011">
    <property type="protein sequence ID" value="KAK4788660.1"/>
    <property type="molecule type" value="Genomic_DNA"/>
</dbReference>
<evidence type="ECO:0000256" key="4">
    <source>
        <dbReference type="ARBA" id="ARBA00022475"/>
    </source>
</evidence>
<organism evidence="13 14">
    <name type="scientific">Trapa natans</name>
    <name type="common">Water chestnut</name>
    <dbReference type="NCBI Taxonomy" id="22666"/>
    <lineage>
        <taxon>Eukaryota</taxon>
        <taxon>Viridiplantae</taxon>
        <taxon>Streptophyta</taxon>
        <taxon>Embryophyta</taxon>
        <taxon>Tracheophyta</taxon>
        <taxon>Spermatophyta</taxon>
        <taxon>Magnoliopsida</taxon>
        <taxon>eudicotyledons</taxon>
        <taxon>Gunneridae</taxon>
        <taxon>Pentapetalae</taxon>
        <taxon>rosids</taxon>
        <taxon>malvids</taxon>
        <taxon>Myrtales</taxon>
        <taxon>Lythraceae</taxon>
        <taxon>Trapa</taxon>
    </lineage>
</organism>
<keyword evidence="5" id="KW-0938">Abscisic acid signaling pathway</keyword>
<keyword evidence="9" id="KW-0472">Membrane</keyword>
<dbReference type="GO" id="GO:0005634">
    <property type="term" value="C:nucleus"/>
    <property type="evidence" value="ECO:0007669"/>
    <property type="project" value="UniProtKB-SubCell"/>
</dbReference>